<accession>A0A1A7XR65</accession>
<evidence type="ECO:0000313" key="2">
    <source>
        <dbReference type="EMBL" id="SBP20571.1"/>
    </source>
</evidence>
<name>A0A1A7XR65_9TELE</name>
<reference evidence="2" key="1">
    <citation type="submission" date="2016-05" db="EMBL/GenBank/DDBJ databases">
        <authorList>
            <person name="Lavstsen T."/>
            <person name="Jespersen J.S."/>
        </authorList>
    </citation>
    <scope>NUCLEOTIDE SEQUENCE</scope>
    <source>
        <tissue evidence="2">Brain</tissue>
    </source>
</reference>
<evidence type="ECO:0000256" key="1">
    <source>
        <dbReference type="SAM" id="MobiDB-lite"/>
    </source>
</evidence>
<feature type="non-terminal residue" evidence="2">
    <location>
        <position position="61"/>
    </location>
</feature>
<feature type="non-terminal residue" evidence="2">
    <location>
        <position position="1"/>
    </location>
</feature>
<feature type="region of interest" description="Disordered" evidence="1">
    <location>
        <begin position="34"/>
        <end position="61"/>
    </location>
</feature>
<protein>
    <submittedName>
        <fullName evidence="2">Uncharacterized protein</fullName>
    </submittedName>
</protein>
<gene>
    <name evidence="2" type="primary">Nfu_g_1_022786</name>
</gene>
<dbReference type="AlphaFoldDB" id="A0A1A7XR65"/>
<sequence length="61" mass="7091">QPKLTLPIGTPKRQAISRKKRGVIYEIPSKLYNKTDIGETGRQLNTRKTEQEQQNRKQKAQ</sequence>
<dbReference type="EMBL" id="HADW01019171">
    <property type="protein sequence ID" value="SBP20571.1"/>
    <property type="molecule type" value="Transcribed_RNA"/>
</dbReference>
<proteinExistence type="predicted"/>
<reference evidence="2" key="2">
    <citation type="submission" date="2016-06" db="EMBL/GenBank/DDBJ databases">
        <title>The genome of a short-lived fish provides insights into sex chromosome evolution and the genetic control of aging.</title>
        <authorList>
            <person name="Reichwald K."/>
            <person name="Felder M."/>
            <person name="Petzold A."/>
            <person name="Koch P."/>
            <person name="Groth M."/>
            <person name="Platzer M."/>
        </authorList>
    </citation>
    <scope>NUCLEOTIDE SEQUENCE</scope>
    <source>
        <tissue evidence="2">Brain</tissue>
    </source>
</reference>
<organism evidence="2">
    <name type="scientific">Iconisemion striatum</name>
    <dbReference type="NCBI Taxonomy" id="60296"/>
    <lineage>
        <taxon>Eukaryota</taxon>
        <taxon>Metazoa</taxon>
        <taxon>Chordata</taxon>
        <taxon>Craniata</taxon>
        <taxon>Vertebrata</taxon>
        <taxon>Euteleostomi</taxon>
        <taxon>Actinopterygii</taxon>
        <taxon>Neopterygii</taxon>
        <taxon>Teleostei</taxon>
        <taxon>Neoteleostei</taxon>
        <taxon>Acanthomorphata</taxon>
        <taxon>Ovalentaria</taxon>
        <taxon>Atherinomorphae</taxon>
        <taxon>Cyprinodontiformes</taxon>
        <taxon>Nothobranchiidae</taxon>
        <taxon>Iconisemion</taxon>
    </lineage>
</organism>